<proteinExistence type="inferred from homology"/>
<comment type="caution">
    <text evidence="3">The sequence shown here is derived from an EMBL/GenBank/DDBJ whole genome shotgun (WGS) entry which is preliminary data.</text>
</comment>
<feature type="active site" description="Proton acceptor" evidence="2">
    <location>
        <position position="116"/>
    </location>
</feature>
<accession>A0ABV6DKC1</accession>
<dbReference type="NCBIfam" id="NF010223">
    <property type="entry name" value="PRK13679.1"/>
    <property type="match status" value="1"/>
</dbReference>
<feature type="short sequence motif" description="HXTX 2" evidence="2">
    <location>
        <begin position="116"/>
        <end position="119"/>
    </location>
</feature>
<dbReference type="PANTHER" id="PTHR40037:SF1">
    <property type="entry name" value="PHOSPHOESTERASE SAOUHSC_00951-RELATED"/>
    <property type="match status" value="1"/>
</dbReference>
<dbReference type="HAMAP" id="MF_01444">
    <property type="entry name" value="2H_phosphoesterase_YjcG"/>
    <property type="match status" value="1"/>
</dbReference>
<dbReference type="EC" id="3.1.-.-" evidence="2"/>
<evidence type="ECO:0000313" key="3">
    <source>
        <dbReference type="EMBL" id="MFC0213101.1"/>
    </source>
</evidence>
<dbReference type="PANTHER" id="PTHR40037">
    <property type="entry name" value="PHOSPHOESTERASE YJCG-RELATED"/>
    <property type="match status" value="1"/>
</dbReference>
<comment type="similarity">
    <text evidence="2">Belongs to the 2H phosphoesterase superfamily. YjcG family.</text>
</comment>
<name>A0ABV6DKC1_9BACL</name>
<dbReference type="InterPro" id="IPR022932">
    <property type="entry name" value="YjcG"/>
</dbReference>
<dbReference type="InterPro" id="IPR050580">
    <property type="entry name" value="2H_phosphoesterase_YjcG-like"/>
</dbReference>
<dbReference type="Pfam" id="PF13563">
    <property type="entry name" value="2_5_RNA_ligase2"/>
    <property type="match status" value="1"/>
</dbReference>
<dbReference type="Proteomes" id="UP001589776">
    <property type="component" value="Unassembled WGS sequence"/>
</dbReference>
<organism evidence="3 4">
    <name type="scientific">Paenibacillus chartarius</name>
    <dbReference type="NCBI Taxonomy" id="747481"/>
    <lineage>
        <taxon>Bacteria</taxon>
        <taxon>Bacillati</taxon>
        <taxon>Bacillota</taxon>
        <taxon>Bacilli</taxon>
        <taxon>Bacillales</taxon>
        <taxon>Paenibacillaceae</taxon>
        <taxon>Paenibacillus</taxon>
    </lineage>
</organism>
<keyword evidence="3" id="KW-0436">Ligase</keyword>
<dbReference type="EMBL" id="JBHLWN010000046">
    <property type="protein sequence ID" value="MFC0213101.1"/>
    <property type="molecule type" value="Genomic_DNA"/>
</dbReference>
<reference evidence="3 4" key="1">
    <citation type="submission" date="2024-09" db="EMBL/GenBank/DDBJ databases">
        <authorList>
            <person name="Sun Q."/>
            <person name="Mori K."/>
        </authorList>
    </citation>
    <scope>NUCLEOTIDE SEQUENCE [LARGE SCALE GENOMIC DNA]</scope>
    <source>
        <strain evidence="3 4">CCM 7759</strain>
    </source>
</reference>
<protein>
    <recommendedName>
        <fullName evidence="2">Putative phosphoesterase ACFFK0_11640</fullName>
        <ecNumber evidence="2">3.1.-.-</ecNumber>
    </recommendedName>
</protein>
<evidence type="ECO:0000256" key="2">
    <source>
        <dbReference type="HAMAP-Rule" id="MF_01444"/>
    </source>
</evidence>
<dbReference type="SUPFAM" id="SSF55144">
    <property type="entry name" value="LigT-like"/>
    <property type="match status" value="1"/>
</dbReference>
<keyword evidence="4" id="KW-1185">Reference proteome</keyword>
<evidence type="ECO:0000256" key="1">
    <source>
        <dbReference type="ARBA" id="ARBA00022801"/>
    </source>
</evidence>
<dbReference type="InterPro" id="IPR009097">
    <property type="entry name" value="Cyclic_Pdiesterase"/>
</dbReference>
<sequence>MKFGIAVFPSKEIQDLANSYRKRYDPHYSLIQPHLTIREKEDWSEEQLRHTIPKLERAAEALAPFTIHFNRFSSFYPVNNVVYMALSDTEPMKRLYETICSEELAEVKRAYSYTPHLTIGQEMNSDELHDVLASVKAKPLDLSSRIDRFHLLYQTENGAWTAHQSFLLRG</sequence>
<dbReference type="GO" id="GO:0016874">
    <property type="term" value="F:ligase activity"/>
    <property type="evidence" value="ECO:0007669"/>
    <property type="project" value="UniProtKB-KW"/>
</dbReference>
<gene>
    <name evidence="3" type="ORF">ACFFK0_11640</name>
</gene>
<dbReference type="Gene3D" id="3.90.1140.10">
    <property type="entry name" value="Cyclic phosphodiesterase"/>
    <property type="match status" value="1"/>
</dbReference>
<feature type="active site" description="Proton donor" evidence="2">
    <location>
        <position position="34"/>
    </location>
</feature>
<feature type="short sequence motif" description="HXTX 1" evidence="2">
    <location>
        <begin position="34"/>
        <end position="37"/>
    </location>
</feature>
<keyword evidence="1 2" id="KW-0378">Hydrolase</keyword>
<dbReference type="RefSeq" id="WP_377470360.1">
    <property type="nucleotide sequence ID" value="NZ_JBHLWN010000046.1"/>
</dbReference>
<evidence type="ECO:0000313" key="4">
    <source>
        <dbReference type="Proteomes" id="UP001589776"/>
    </source>
</evidence>